<keyword evidence="3" id="KW-1185">Reference proteome</keyword>
<evidence type="ECO:0000313" key="2">
    <source>
        <dbReference type="EMBL" id="EAS50045.1"/>
    </source>
</evidence>
<dbReference type="Proteomes" id="UP000000321">
    <property type="component" value="Unassembled WGS sequence"/>
</dbReference>
<comment type="caution">
    <text evidence="2">The sequence shown here is derived from an EMBL/GenBank/DDBJ whole genome shotgun (WGS) entry which is preliminary data.</text>
</comment>
<organism evidence="2 3">
    <name type="scientific">Aurantimonas manganoxydans (strain ATCC BAA-1229 / DSM 21871 / SI85-9A1)</name>
    <dbReference type="NCBI Taxonomy" id="287752"/>
    <lineage>
        <taxon>Bacteria</taxon>
        <taxon>Pseudomonadati</taxon>
        <taxon>Pseudomonadota</taxon>
        <taxon>Alphaproteobacteria</taxon>
        <taxon>Hyphomicrobiales</taxon>
        <taxon>Aurantimonadaceae</taxon>
        <taxon>Aurantimonas</taxon>
    </lineage>
</organism>
<evidence type="ECO:0000313" key="3">
    <source>
        <dbReference type="Proteomes" id="UP000000321"/>
    </source>
</evidence>
<reference evidence="2 3" key="1">
    <citation type="journal article" date="2008" name="Appl. Environ. Microbiol.">
        <title>Genomic insights into Mn(II) oxidation by the marine alphaproteobacterium Aurantimonas sp. strain SI85-9A1.</title>
        <authorList>
            <person name="Dick G.J."/>
            <person name="Podell S."/>
            <person name="Johnson H.A."/>
            <person name="Rivera-Espinoza Y."/>
            <person name="Bernier-Latmani R."/>
            <person name="McCarthy J.K."/>
            <person name="Torpey J.W."/>
            <person name="Clement B.G."/>
            <person name="Gaasterland T."/>
            <person name="Tebo B.M."/>
        </authorList>
    </citation>
    <scope>NUCLEOTIDE SEQUENCE [LARGE SCALE GENOMIC DNA]</scope>
    <source>
        <strain evidence="2 3">SI85-9A1</strain>
    </source>
</reference>
<proteinExistence type="predicted"/>
<protein>
    <submittedName>
        <fullName evidence="2">Uncharacterized protein</fullName>
    </submittedName>
</protein>
<name>Q1YIS2_AURMS</name>
<accession>Q1YIS2</accession>
<feature type="region of interest" description="Disordered" evidence="1">
    <location>
        <begin position="63"/>
        <end position="86"/>
    </location>
</feature>
<evidence type="ECO:0000256" key="1">
    <source>
        <dbReference type="SAM" id="MobiDB-lite"/>
    </source>
</evidence>
<dbReference type="EMBL" id="AAPJ01000003">
    <property type="protein sequence ID" value="EAS50045.1"/>
    <property type="molecule type" value="Genomic_DNA"/>
</dbReference>
<dbReference type="HOGENOM" id="CLU_1325121_0_0_5"/>
<gene>
    <name evidence="2" type="ORF">SI859A1_01399</name>
</gene>
<dbReference type="BioCyc" id="AURANTIMONAS:SI859A1_01399-MONOMER"/>
<dbReference type="AlphaFoldDB" id="Q1YIS2"/>
<feature type="compositionally biased region" description="Basic and acidic residues" evidence="1">
    <location>
        <begin position="63"/>
        <end position="78"/>
    </location>
</feature>
<sequence length="207" mass="21988">MRLRRGSPIVVCWYRSCPLDGTKHEHRQRKKGRCRKSGSALRATGAGRKLRCRLQAVGDRLIGQRRDGRAGGGRESRRVTGGLRRGPAFGTGHAASVVANRLAAVGCGALAGLELAVEMAIADVAGGGELGRGRSSEGEGCREACGEERKRLHGNGPLVWRLRRTAFCSVRNTAMMRCTGPIVGTLPVVDGGIATRRPTGGTHAQSR</sequence>